<dbReference type="GO" id="GO:0015112">
    <property type="term" value="F:nitrate transmembrane transporter activity"/>
    <property type="evidence" value="ECO:0007669"/>
    <property type="project" value="InterPro"/>
</dbReference>
<name>A0A3B0RIN8_9ZZZZ</name>
<feature type="transmembrane region" description="Helical" evidence="8">
    <location>
        <begin position="329"/>
        <end position="348"/>
    </location>
</feature>
<dbReference type="NCBIfam" id="TIGR00886">
    <property type="entry name" value="2A0108"/>
    <property type="match status" value="1"/>
</dbReference>
<organism evidence="10">
    <name type="scientific">hydrothermal vent metagenome</name>
    <dbReference type="NCBI Taxonomy" id="652676"/>
    <lineage>
        <taxon>unclassified sequences</taxon>
        <taxon>metagenomes</taxon>
        <taxon>ecological metagenomes</taxon>
    </lineage>
</organism>
<dbReference type="Pfam" id="PF07690">
    <property type="entry name" value="MFS_1"/>
    <property type="match status" value="2"/>
</dbReference>
<evidence type="ECO:0000256" key="2">
    <source>
        <dbReference type="ARBA" id="ARBA00008432"/>
    </source>
</evidence>
<sequence length="492" mass="53621">MSVPTSQDMNLFSFKGRSKTLHLSWMAFFISFVVWFNHAPLMAMIRDDLGLDKQQVSAILILNVALTIPARVIIGMFVDMFGPRMVFSVLLFISSFLCFFFAVAGTFETLALARFLMGFVGAGFVIGIRLISEWYPVKTVGLAEGIYGGWGNFGSAAAALTLPSVALLFGGADGWRYAVGVTGVISLLYSGVFYINVRNTPKGARYFKPEKAGAMEISTPQDLVLYIIMKAPLFLTLALLVWKLGPENLNILGGGLSLFIYGLLFVIFLYQLHHIFKVNKENLKNGVDELHSYKFKQVAILNLAYMVTFGSELAVVSMLPLFFMDMFALSPVMAGMVAASFAFMNLVARPSGGFFSDKFGRRNSLLIFLVGLAAGYAVLSQITSAWPLPLAVIACMCCSFFVQAGEGAVFATVPLIKRRMTGQIAGMVGAYGNIGGVCFLMIYSFVSSSLFFMVIGASALVIFLVVAFFMDEPQGEIAEILPDGTIELIKVS</sequence>
<feature type="transmembrane region" description="Helical" evidence="8">
    <location>
        <begin position="223"/>
        <end position="245"/>
    </location>
</feature>
<feature type="transmembrane region" description="Helical" evidence="8">
    <location>
        <begin position="111"/>
        <end position="131"/>
    </location>
</feature>
<dbReference type="Gene3D" id="1.20.1250.20">
    <property type="entry name" value="MFS general substrate transporter like domains"/>
    <property type="match status" value="2"/>
</dbReference>
<gene>
    <name evidence="10" type="ORF">MNBD_ALPHA02-2523</name>
</gene>
<accession>A0A3B0RIN8</accession>
<feature type="transmembrane region" description="Helical" evidence="8">
    <location>
        <begin position="388"/>
        <end position="412"/>
    </location>
</feature>
<feature type="transmembrane region" description="Helical" evidence="8">
    <location>
        <begin position="364"/>
        <end position="382"/>
    </location>
</feature>
<dbReference type="GO" id="GO:0016020">
    <property type="term" value="C:membrane"/>
    <property type="evidence" value="ECO:0007669"/>
    <property type="project" value="UniProtKB-SubCell"/>
</dbReference>
<dbReference type="InterPro" id="IPR004737">
    <property type="entry name" value="NO3_transporter_NarK/NarU-like"/>
</dbReference>
<dbReference type="InterPro" id="IPR011701">
    <property type="entry name" value="MFS"/>
</dbReference>
<dbReference type="PANTHER" id="PTHR23515">
    <property type="entry name" value="HIGH-AFFINITY NITRATE TRANSPORTER 2.3"/>
    <property type="match status" value="1"/>
</dbReference>
<protein>
    <submittedName>
        <fullName evidence="10">Nitrate/nitrite transporter</fullName>
    </submittedName>
</protein>
<feature type="transmembrane region" description="Helical" evidence="8">
    <location>
        <begin position="424"/>
        <end position="444"/>
    </location>
</feature>
<evidence type="ECO:0000256" key="5">
    <source>
        <dbReference type="ARBA" id="ARBA00022989"/>
    </source>
</evidence>
<evidence type="ECO:0000313" key="10">
    <source>
        <dbReference type="EMBL" id="VAV91491.1"/>
    </source>
</evidence>
<feature type="transmembrane region" description="Helical" evidence="8">
    <location>
        <begin position="251"/>
        <end position="270"/>
    </location>
</feature>
<keyword evidence="4 8" id="KW-0812">Transmembrane</keyword>
<keyword evidence="5 8" id="KW-1133">Transmembrane helix</keyword>
<dbReference type="GO" id="GO:0042128">
    <property type="term" value="P:nitrate assimilation"/>
    <property type="evidence" value="ECO:0007669"/>
    <property type="project" value="UniProtKB-KW"/>
</dbReference>
<dbReference type="InterPro" id="IPR044772">
    <property type="entry name" value="NO3_transporter"/>
</dbReference>
<dbReference type="GO" id="GO:0015113">
    <property type="term" value="F:nitrite transmembrane transporter activity"/>
    <property type="evidence" value="ECO:0007669"/>
    <property type="project" value="InterPro"/>
</dbReference>
<dbReference type="SUPFAM" id="SSF103473">
    <property type="entry name" value="MFS general substrate transporter"/>
    <property type="match status" value="1"/>
</dbReference>
<evidence type="ECO:0000256" key="6">
    <source>
        <dbReference type="ARBA" id="ARBA00023063"/>
    </source>
</evidence>
<evidence type="ECO:0000256" key="1">
    <source>
        <dbReference type="ARBA" id="ARBA00004141"/>
    </source>
</evidence>
<evidence type="ECO:0000256" key="3">
    <source>
        <dbReference type="ARBA" id="ARBA00022448"/>
    </source>
</evidence>
<comment type="subcellular location">
    <subcellularLocation>
        <location evidence="1">Membrane</location>
        <topology evidence="1">Multi-pass membrane protein</topology>
    </subcellularLocation>
</comment>
<proteinExistence type="inferred from homology"/>
<evidence type="ECO:0000256" key="4">
    <source>
        <dbReference type="ARBA" id="ARBA00022692"/>
    </source>
</evidence>
<evidence type="ECO:0000259" key="9">
    <source>
        <dbReference type="PROSITE" id="PS50850"/>
    </source>
</evidence>
<evidence type="ECO:0000256" key="7">
    <source>
        <dbReference type="ARBA" id="ARBA00023136"/>
    </source>
</evidence>
<comment type="similarity">
    <text evidence="2">Belongs to the major facilitator superfamily. Nitrate/nitrite porter (TC 2.A.1.8) family.</text>
</comment>
<feature type="domain" description="Major facilitator superfamily (MFS) profile" evidence="9">
    <location>
        <begin position="20"/>
        <end position="474"/>
    </location>
</feature>
<dbReference type="EMBL" id="UOED01000068">
    <property type="protein sequence ID" value="VAV91491.1"/>
    <property type="molecule type" value="Genomic_DNA"/>
</dbReference>
<keyword evidence="3" id="KW-0813">Transport</keyword>
<dbReference type="InterPro" id="IPR036259">
    <property type="entry name" value="MFS_trans_sf"/>
</dbReference>
<feature type="transmembrane region" description="Helical" evidence="8">
    <location>
        <begin position="177"/>
        <end position="197"/>
    </location>
</feature>
<keyword evidence="7 8" id="KW-0472">Membrane</keyword>
<dbReference type="AlphaFoldDB" id="A0A3B0RIN8"/>
<dbReference type="InterPro" id="IPR020846">
    <property type="entry name" value="MFS_dom"/>
</dbReference>
<feature type="transmembrane region" description="Helical" evidence="8">
    <location>
        <begin position="85"/>
        <end position="105"/>
    </location>
</feature>
<feature type="transmembrane region" description="Helical" evidence="8">
    <location>
        <begin position="58"/>
        <end position="78"/>
    </location>
</feature>
<evidence type="ECO:0000256" key="8">
    <source>
        <dbReference type="SAM" id="Phobius"/>
    </source>
</evidence>
<feature type="transmembrane region" description="Helical" evidence="8">
    <location>
        <begin position="21"/>
        <end position="38"/>
    </location>
</feature>
<feature type="transmembrane region" description="Helical" evidence="8">
    <location>
        <begin position="450"/>
        <end position="470"/>
    </location>
</feature>
<keyword evidence="6" id="KW-0534">Nitrate assimilation</keyword>
<feature type="transmembrane region" description="Helical" evidence="8">
    <location>
        <begin position="152"/>
        <end position="171"/>
    </location>
</feature>
<reference evidence="10" key="1">
    <citation type="submission" date="2018-06" db="EMBL/GenBank/DDBJ databases">
        <authorList>
            <person name="Zhirakovskaya E."/>
        </authorList>
    </citation>
    <scope>NUCLEOTIDE SEQUENCE</scope>
</reference>
<dbReference type="PROSITE" id="PS50850">
    <property type="entry name" value="MFS"/>
    <property type="match status" value="1"/>
</dbReference>
<feature type="transmembrane region" description="Helical" evidence="8">
    <location>
        <begin position="303"/>
        <end position="323"/>
    </location>
</feature>